<feature type="region of interest" description="Disordered" evidence="3">
    <location>
        <begin position="84"/>
        <end position="106"/>
    </location>
</feature>
<evidence type="ECO:0000313" key="6">
    <source>
        <dbReference type="Proteomes" id="UP001497480"/>
    </source>
</evidence>
<dbReference type="EMBL" id="CAXHTB010000023">
    <property type="protein sequence ID" value="CAL0330764.1"/>
    <property type="molecule type" value="Genomic_DNA"/>
</dbReference>
<feature type="region of interest" description="Disordered" evidence="3">
    <location>
        <begin position="246"/>
        <end position="270"/>
    </location>
</feature>
<gene>
    <name evidence="5" type="ORF">LLUT_LOCUS31824</name>
</gene>
<feature type="compositionally biased region" description="Polar residues" evidence="3">
    <location>
        <begin position="1"/>
        <end position="13"/>
    </location>
</feature>
<dbReference type="Pfam" id="PF03763">
    <property type="entry name" value="Remorin_C"/>
    <property type="match status" value="1"/>
</dbReference>
<protein>
    <recommendedName>
        <fullName evidence="4">Remorin C-terminal domain-containing protein</fullName>
    </recommendedName>
</protein>
<keyword evidence="6" id="KW-1185">Reference proteome</keyword>
<proteinExistence type="inferred from homology"/>
<evidence type="ECO:0000256" key="3">
    <source>
        <dbReference type="SAM" id="MobiDB-lite"/>
    </source>
</evidence>
<dbReference type="PANTHER" id="PTHR31471">
    <property type="entry name" value="OS02G0116800 PROTEIN"/>
    <property type="match status" value="1"/>
</dbReference>
<accession>A0AAV1YCH4</accession>
<reference evidence="5 6" key="1">
    <citation type="submission" date="2024-03" db="EMBL/GenBank/DDBJ databases">
        <authorList>
            <person name="Martinez-Hernandez J."/>
        </authorList>
    </citation>
    <scope>NUCLEOTIDE SEQUENCE [LARGE SCALE GENOMIC DNA]</scope>
</reference>
<evidence type="ECO:0000313" key="5">
    <source>
        <dbReference type="EMBL" id="CAL0330764.1"/>
    </source>
</evidence>
<feature type="compositionally biased region" description="Polar residues" evidence="3">
    <location>
        <begin position="246"/>
        <end position="263"/>
    </location>
</feature>
<evidence type="ECO:0000256" key="2">
    <source>
        <dbReference type="SAM" id="Coils"/>
    </source>
</evidence>
<dbReference type="AlphaFoldDB" id="A0AAV1YCH4"/>
<feature type="compositionally biased region" description="Polar residues" evidence="3">
    <location>
        <begin position="84"/>
        <end position="94"/>
    </location>
</feature>
<comment type="caution">
    <text evidence="5">The sequence shown here is derived from an EMBL/GenBank/DDBJ whole genome shotgun (WGS) entry which is preliminary data.</text>
</comment>
<keyword evidence="2" id="KW-0175">Coiled coil</keyword>
<feature type="region of interest" description="Disordered" evidence="3">
    <location>
        <begin position="1"/>
        <end position="69"/>
    </location>
</feature>
<feature type="domain" description="Remorin C-terminal" evidence="4">
    <location>
        <begin position="319"/>
        <end position="407"/>
    </location>
</feature>
<dbReference type="InterPro" id="IPR005516">
    <property type="entry name" value="Remorin_C"/>
</dbReference>
<feature type="compositionally biased region" description="Basic residues" evidence="3">
    <location>
        <begin position="97"/>
        <end position="106"/>
    </location>
</feature>
<name>A0AAV1YCH4_LUPLU</name>
<evidence type="ECO:0000259" key="4">
    <source>
        <dbReference type="Pfam" id="PF03763"/>
    </source>
</evidence>
<sequence>MKKSSSFSNNMESFPSPDAPNYRENRVLGTNPKGWCSERVPKPKGNSSGGTRRHHTMAGLTPFNSGRTRPSKWDEAERWICSPSSVSSYGNSDSRNSHGHGQFHQHRIKSISGPIMPPRVETHYSNYYSPNSSVPLHQGLVVRNLMVGSPFSTGVLVPVVSVHHYDQSHDDVGDAVFGYDIDSNGIQYSFGAVLNQNCGVGLAQSSISNAHMSSELKSDSLFSNPQDEVKNEDRDTSFLSRCDKGTQMSSLETENEAHSSPKSCATPIMDQQGYHSPKLEVRDVQVDTEATLIKWAKKHATKLTKKDSLHSKHIREDSIESKDSSWDVVESTLDSSKLKSEEAKINAWENLQKAKAEAAIRKLEMKLEKKKASSIDKIMNKVRRAEMKAENMRSSLPAPQSNPVSKICKVFSLPKHVHMWSPSICFGSNAE</sequence>
<dbReference type="PANTHER" id="PTHR31471:SF100">
    <property type="entry name" value="CARBOXY-TERMINAL REGION REMORIN"/>
    <property type="match status" value="1"/>
</dbReference>
<organism evidence="5 6">
    <name type="scientific">Lupinus luteus</name>
    <name type="common">European yellow lupine</name>
    <dbReference type="NCBI Taxonomy" id="3873"/>
    <lineage>
        <taxon>Eukaryota</taxon>
        <taxon>Viridiplantae</taxon>
        <taxon>Streptophyta</taxon>
        <taxon>Embryophyta</taxon>
        <taxon>Tracheophyta</taxon>
        <taxon>Spermatophyta</taxon>
        <taxon>Magnoliopsida</taxon>
        <taxon>eudicotyledons</taxon>
        <taxon>Gunneridae</taxon>
        <taxon>Pentapetalae</taxon>
        <taxon>rosids</taxon>
        <taxon>fabids</taxon>
        <taxon>Fabales</taxon>
        <taxon>Fabaceae</taxon>
        <taxon>Papilionoideae</taxon>
        <taxon>50 kb inversion clade</taxon>
        <taxon>genistoids sensu lato</taxon>
        <taxon>core genistoids</taxon>
        <taxon>Genisteae</taxon>
        <taxon>Lupinus</taxon>
    </lineage>
</organism>
<comment type="similarity">
    <text evidence="1">Belongs to the remorin family.</text>
</comment>
<evidence type="ECO:0000256" key="1">
    <source>
        <dbReference type="ARBA" id="ARBA00005711"/>
    </source>
</evidence>
<dbReference type="Proteomes" id="UP001497480">
    <property type="component" value="Unassembled WGS sequence"/>
</dbReference>
<feature type="coiled-coil region" evidence="2">
    <location>
        <begin position="353"/>
        <end position="395"/>
    </location>
</feature>